<dbReference type="RefSeq" id="WP_132281480.1">
    <property type="nucleotide sequence ID" value="NZ_SMGQ01000011.1"/>
</dbReference>
<dbReference type="GO" id="GO:0030288">
    <property type="term" value="C:outer membrane-bounded periplasmic space"/>
    <property type="evidence" value="ECO:0007669"/>
    <property type="project" value="InterPro"/>
</dbReference>
<dbReference type="GO" id="GO:0030246">
    <property type="term" value="F:carbohydrate binding"/>
    <property type="evidence" value="ECO:0007669"/>
    <property type="project" value="TreeGrafter"/>
</dbReference>
<dbReference type="PANTHER" id="PTHR33376:SF2">
    <property type="entry name" value="DICARBOXYLATE-BINDING PERIPLASMIC PROTEIN"/>
    <property type="match status" value="1"/>
</dbReference>
<sequence>MKKVLSLIVFLSLIMSFVGCGSESPSEDVVADNGTESKTEETIVLRLAETHPDNYPTTQGDVEFARLVEEKSNGRIQIEVYAGGQLGEERDVIEQVQFGAIDLTRVSVAPLAEFSSALNVLQLPYIYRDEDHMWAVLNGSIGDDFLNSIEDSQFLGLGWFDPGARHFYNRVRPIETMDDFSGLKLRVQQSELNLDMVEALGGSPTPLPYGEVYSGIQSGVIDGAENNWPSYYSSSHYEVAGYLTLTGHTRIPEIIIGSQTALSNKLSDSDIELLREAALEAQAYQREQWAAYEEESIEKVTESGVTVIELTDEVREEMSVAMARIYQKHAEEHMDLIEEIQGLE</sequence>
<dbReference type="PANTHER" id="PTHR33376">
    <property type="match status" value="1"/>
</dbReference>
<dbReference type="NCBIfam" id="NF037995">
    <property type="entry name" value="TRAP_S1"/>
    <property type="match status" value="1"/>
</dbReference>
<keyword evidence="1 2" id="KW-0732">Signal</keyword>
<protein>
    <submittedName>
        <fullName evidence="3">Tripartite ATP-independent transporter DctP family solute receptor</fullName>
    </submittedName>
</protein>
<comment type="caution">
    <text evidence="3">The sequence shown here is derived from an EMBL/GenBank/DDBJ whole genome shotgun (WGS) entry which is preliminary data.</text>
</comment>
<name>A0A4R1MZA0_9FIRM</name>
<dbReference type="InterPro" id="IPR018389">
    <property type="entry name" value="DctP_fam"/>
</dbReference>
<proteinExistence type="predicted"/>
<evidence type="ECO:0000313" key="4">
    <source>
        <dbReference type="Proteomes" id="UP000294545"/>
    </source>
</evidence>
<dbReference type="Pfam" id="PF03480">
    <property type="entry name" value="DctP"/>
    <property type="match status" value="1"/>
</dbReference>
<dbReference type="InterPro" id="IPR004682">
    <property type="entry name" value="TRAP_DctP"/>
</dbReference>
<keyword evidence="4" id="KW-1185">Reference proteome</keyword>
<dbReference type="PIRSF" id="PIRSF006470">
    <property type="entry name" value="DctB"/>
    <property type="match status" value="1"/>
</dbReference>
<dbReference type="AlphaFoldDB" id="A0A4R1MZA0"/>
<accession>A0A4R1MZA0</accession>
<keyword evidence="3" id="KW-0675">Receptor</keyword>
<evidence type="ECO:0000313" key="3">
    <source>
        <dbReference type="EMBL" id="TCK98596.1"/>
    </source>
</evidence>
<evidence type="ECO:0000256" key="1">
    <source>
        <dbReference type="ARBA" id="ARBA00022729"/>
    </source>
</evidence>
<dbReference type="CDD" id="cd13671">
    <property type="entry name" value="PBP2_TRAP_SBP_like_3"/>
    <property type="match status" value="1"/>
</dbReference>
<dbReference type="Gene3D" id="3.40.190.170">
    <property type="entry name" value="Bacterial extracellular solute-binding protein, family 7"/>
    <property type="match status" value="1"/>
</dbReference>
<feature type="signal peptide" evidence="2">
    <location>
        <begin position="1"/>
        <end position="21"/>
    </location>
</feature>
<dbReference type="NCBIfam" id="TIGR00787">
    <property type="entry name" value="dctP"/>
    <property type="match status" value="1"/>
</dbReference>
<dbReference type="PROSITE" id="PS51257">
    <property type="entry name" value="PROKAR_LIPOPROTEIN"/>
    <property type="match status" value="1"/>
</dbReference>
<dbReference type="Proteomes" id="UP000294545">
    <property type="component" value="Unassembled WGS sequence"/>
</dbReference>
<dbReference type="OrthoDB" id="9815946at2"/>
<dbReference type="EMBL" id="SMGQ01000011">
    <property type="protein sequence ID" value="TCK98596.1"/>
    <property type="molecule type" value="Genomic_DNA"/>
</dbReference>
<reference evidence="3 4" key="1">
    <citation type="submission" date="2019-03" db="EMBL/GenBank/DDBJ databases">
        <title>Genomic Encyclopedia of Type Strains, Phase IV (KMG-IV): sequencing the most valuable type-strain genomes for metagenomic binning, comparative biology and taxonomic classification.</title>
        <authorList>
            <person name="Goeker M."/>
        </authorList>
    </citation>
    <scope>NUCLEOTIDE SEQUENCE [LARGE SCALE GENOMIC DNA]</scope>
    <source>
        <strain evidence="3 4">DSM 24176</strain>
    </source>
</reference>
<organism evidence="3 4">
    <name type="scientific">Natranaerovirga hydrolytica</name>
    <dbReference type="NCBI Taxonomy" id="680378"/>
    <lineage>
        <taxon>Bacteria</taxon>
        <taxon>Bacillati</taxon>
        <taxon>Bacillota</taxon>
        <taxon>Clostridia</taxon>
        <taxon>Lachnospirales</taxon>
        <taxon>Natranaerovirgaceae</taxon>
        <taxon>Natranaerovirga</taxon>
    </lineage>
</organism>
<feature type="chain" id="PRO_5039452923" evidence="2">
    <location>
        <begin position="22"/>
        <end position="344"/>
    </location>
</feature>
<dbReference type="InterPro" id="IPR038404">
    <property type="entry name" value="TRAP_DctP_sf"/>
</dbReference>
<dbReference type="GO" id="GO:0055085">
    <property type="term" value="P:transmembrane transport"/>
    <property type="evidence" value="ECO:0007669"/>
    <property type="project" value="InterPro"/>
</dbReference>
<gene>
    <name evidence="3" type="ORF">EDC19_1028</name>
</gene>
<evidence type="ECO:0000256" key="2">
    <source>
        <dbReference type="SAM" id="SignalP"/>
    </source>
</evidence>